<dbReference type="InterPro" id="IPR007493">
    <property type="entry name" value="DUF538"/>
</dbReference>
<feature type="chain" id="PRO_5034267208" evidence="1">
    <location>
        <begin position="33"/>
        <end position="167"/>
    </location>
</feature>
<proteinExistence type="predicted"/>
<dbReference type="InterPro" id="IPR036758">
    <property type="entry name" value="At5g01610-like"/>
</dbReference>
<dbReference type="SUPFAM" id="SSF141562">
    <property type="entry name" value="At5g01610-like"/>
    <property type="match status" value="1"/>
</dbReference>
<keyword evidence="1" id="KW-0732">Signal</keyword>
<dbReference type="PANTHER" id="PTHR31676">
    <property type="entry name" value="T31J12.3 PROTEIN-RELATED"/>
    <property type="match status" value="1"/>
</dbReference>
<name>A0A8B7BFQ6_PHODC</name>
<keyword evidence="2" id="KW-1185">Reference proteome</keyword>
<evidence type="ECO:0000313" key="2">
    <source>
        <dbReference type="Proteomes" id="UP000228380"/>
    </source>
</evidence>
<reference evidence="3" key="2">
    <citation type="submission" date="2025-08" db="UniProtKB">
        <authorList>
            <consortium name="RefSeq"/>
        </authorList>
    </citation>
    <scope>IDENTIFICATION</scope>
    <source>
        <tissue evidence="3">Young leaves</tissue>
    </source>
</reference>
<accession>A0A8B7BFQ6</accession>
<evidence type="ECO:0000256" key="1">
    <source>
        <dbReference type="SAM" id="SignalP"/>
    </source>
</evidence>
<dbReference type="AlphaFoldDB" id="A0A8B7BFQ6"/>
<dbReference type="Pfam" id="PF04398">
    <property type="entry name" value="DUF538"/>
    <property type="match status" value="1"/>
</dbReference>
<protein>
    <submittedName>
        <fullName evidence="3">Uncharacterized protein LOC103696024</fullName>
    </submittedName>
</protein>
<organism evidence="2 3">
    <name type="scientific">Phoenix dactylifera</name>
    <name type="common">Date palm</name>
    <dbReference type="NCBI Taxonomy" id="42345"/>
    <lineage>
        <taxon>Eukaryota</taxon>
        <taxon>Viridiplantae</taxon>
        <taxon>Streptophyta</taxon>
        <taxon>Embryophyta</taxon>
        <taxon>Tracheophyta</taxon>
        <taxon>Spermatophyta</taxon>
        <taxon>Magnoliopsida</taxon>
        <taxon>Liliopsida</taxon>
        <taxon>Arecaceae</taxon>
        <taxon>Coryphoideae</taxon>
        <taxon>Phoeniceae</taxon>
        <taxon>Phoenix</taxon>
    </lineage>
</organism>
<gene>
    <name evidence="3" type="primary">LOC103696024</name>
</gene>
<dbReference type="Gene3D" id="2.30.240.10">
    <property type="entry name" value="At5g01610-like"/>
    <property type="match status" value="1"/>
</dbReference>
<dbReference type="PANTHER" id="PTHR31676:SF27">
    <property type="entry name" value="EXPRESSED PROTEIN"/>
    <property type="match status" value="1"/>
</dbReference>
<sequence>MTFSSNSHLPAAPTSRTLLAFLLLLFLSLAFAETKLSDAPTAYELLERFNFPRGILPQGVQSYLMSKDGTFEVYLSGDCEFKVTGSYLLRYKRKITGTVKSGTLKDLNGISVKVLFLWFGINEVVRSGDELNFYVGPLSASFPLSNFEDCPRCRCGFDCATPLVSDA</sequence>
<dbReference type="OrthoDB" id="1897482at2759"/>
<dbReference type="Proteomes" id="UP000228380">
    <property type="component" value="Chromosome 14"/>
</dbReference>
<evidence type="ECO:0000313" key="3">
    <source>
        <dbReference type="RefSeq" id="XP_008775734.1"/>
    </source>
</evidence>
<dbReference type="GeneID" id="103696024"/>
<feature type="signal peptide" evidence="1">
    <location>
        <begin position="1"/>
        <end position="32"/>
    </location>
</feature>
<dbReference type="RefSeq" id="XP_008775734.1">
    <property type="nucleotide sequence ID" value="XM_008777512.4"/>
</dbReference>
<dbReference type="KEGG" id="pda:103696024"/>
<reference evidence="2" key="1">
    <citation type="journal article" date="2019" name="Nat. Commun.">
        <title>Genome-wide association mapping of date palm fruit traits.</title>
        <authorList>
            <person name="Hazzouri K.M."/>
            <person name="Gros-Balthazard M."/>
            <person name="Flowers J.M."/>
            <person name="Copetti D."/>
            <person name="Lemansour A."/>
            <person name="Lebrun M."/>
            <person name="Masmoudi K."/>
            <person name="Ferrand S."/>
            <person name="Dhar M.I."/>
            <person name="Fresquez Z.A."/>
            <person name="Rosas U."/>
            <person name="Zhang J."/>
            <person name="Talag J."/>
            <person name="Lee S."/>
            <person name="Kudrna D."/>
            <person name="Powell R.F."/>
            <person name="Leitch I.J."/>
            <person name="Krueger R.R."/>
            <person name="Wing R.A."/>
            <person name="Amiri K.M.A."/>
            <person name="Purugganan M.D."/>
        </authorList>
    </citation>
    <scope>NUCLEOTIDE SEQUENCE [LARGE SCALE GENOMIC DNA]</scope>
    <source>
        <strain evidence="2">cv. Khalas</strain>
    </source>
</reference>